<dbReference type="SUPFAM" id="SSF117070">
    <property type="entry name" value="LEA14-like"/>
    <property type="match status" value="1"/>
</dbReference>
<dbReference type="RefSeq" id="WP_068578149.1">
    <property type="nucleotide sequence ID" value="NZ_CP015193.1"/>
</dbReference>
<dbReference type="AlphaFoldDB" id="A0A2Z2N4J8"/>
<dbReference type="GeneID" id="33322249"/>
<evidence type="ECO:0000313" key="2">
    <source>
        <dbReference type="EMBL" id="ASJ16781.1"/>
    </source>
</evidence>
<reference evidence="2 3" key="1">
    <citation type="submission" date="2016-04" db="EMBL/GenBank/DDBJ databases">
        <title>Complete genome sequence of Thermococcus chitonophagus type strain GC74.</title>
        <authorList>
            <person name="Oger P.M."/>
        </authorList>
    </citation>
    <scope>NUCLEOTIDE SEQUENCE [LARGE SCALE GENOMIC DNA]</scope>
    <source>
        <strain evidence="2 3">GC74</strain>
    </source>
</reference>
<dbReference type="Proteomes" id="UP000250189">
    <property type="component" value="Chromosome"/>
</dbReference>
<evidence type="ECO:0000259" key="1">
    <source>
        <dbReference type="Pfam" id="PF03168"/>
    </source>
</evidence>
<dbReference type="OrthoDB" id="86025at2157"/>
<dbReference type="EMBL" id="CP015193">
    <property type="protein sequence ID" value="ASJ16781.1"/>
    <property type="molecule type" value="Genomic_DNA"/>
</dbReference>
<feature type="domain" description="Late embryogenesis abundant protein LEA-2 subgroup" evidence="1">
    <location>
        <begin position="59"/>
        <end position="154"/>
    </location>
</feature>
<organism evidence="2 3">
    <name type="scientific">Thermococcus chitonophagus</name>
    <dbReference type="NCBI Taxonomy" id="54262"/>
    <lineage>
        <taxon>Archaea</taxon>
        <taxon>Methanobacteriati</taxon>
        <taxon>Methanobacteriota</taxon>
        <taxon>Thermococci</taxon>
        <taxon>Thermococcales</taxon>
        <taxon>Thermococcaceae</taxon>
        <taxon>Thermococcus</taxon>
    </lineage>
</organism>
<sequence length="157" mass="17821">MRRSVTILILLLVSVPLVNFGYFIFRYIALGPINDCEVRLVDVYVSHIETDNAQIVAILEISNPTKKKVSMDGVKIDLYAEKIYIGEYTFNRTIVLDPGEKFTIPVNFTIYYSNVPTDFVRILVENKTKEIKWWASGGIYADSLFGTLEVPFNATLG</sequence>
<dbReference type="Pfam" id="PF03168">
    <property type="entry name" value="LEA_2"/>
    <property type="match status" value="1"/>
</dbReference>
<accession>A0A2Z2N4J8</accession>
<protein>
    <recommendedName>
        <fullName evidence="1">Late embryogenesis abundant protein LEA-2 subgroup domain-containing protein</fullName>
    </recommendedName>
</protein>
<dbReference type="Gene3D" id="2.60.40.1820">
    <property type="match status" value="1"/>
</dbReference>
<dbReference type="InterPro" id="IPR004864">
    <property type="entry name" value="LEA_2"/>
</dbReference>
<keyword evidence="3" id="KW-1185">Reference proteome</keyword>
<gene>
    <name evidence="2" type="ORF">A3L04_06680</name>
</gene>
<name>A0A2Z2N4J8_9EURY</name>
<proteinExistence type="predicted"/>
<evidence type="ECO:0000313" key="3">
    <source>
        <dbReference type="Proteomes" id="UP000250189"/>
    </source>
</evidence>